<comment type="caution">
    <text evidence="4">The sequence shown here is derived from an EMBL/GenBank/DDBJ whole genome shotgun (WGS) entry which is preliminary data.</text>
</comment>
<dbReference type="PRINTS" id="PR01415">
    <property type="entry name" value="ANKYRIN"/>
</dbReference>
<dbReference type="InterPro" id="IPR036770">
    <property type="entry name" value="Ankyrin_rpt-contain_sf"/>
</dbReference>
<accession>A0ABD2VY28</accession>
<organism evidence="4 5">
    <name type="scientific">Trichogramma kaykai</name>
    <dbReference type="NCBI Taxonomy" id="54128"/>
    <lineage>
        <taxon>Eukaryota</taxon>
        <taxon>Metazoa</taxon>
        <taxon>Ecdysozoa</taxon>
        <taxon>Arthropoda</taxon>
        <taxon>Hexapoda</taxon>
        <taxon>Insecta</taxon>
        <taxon>Pterygota</taxon>
        <taxon>Neoptera</taxon>
        <taxon>Endopterygota</taxon>
        <taxon>Hymenoptera</taxon>
        <taxon>Apocrita</taxon>
        <taxon>Proctotrupomorpha</taxon>
        <taxon>Chalcidoidea</taxon>
        <taxon>Trichogrammatidae</taxon>
        <taxon>Trichogramma</taxon>
    </lineage>
</organism>
<dbReference type="SUPFAM" id="SSF48403">
    <property type="entry name" value="Ankyrin repeat"/>
    <property type="match status" value="1"/>
</dbReference>
<dbReference type="PROSITE" id="PS50297">
    <property type="entry name" value="ANK_REP_REGION"/>
    <property type="match status" value="1"/>
</dbReference>
<dbReference type="EMBL" id="JBJJXI010000153">
    <property type="protein sequence ID" value="KAL3385671.1"/>
    <property type="molecule type" value="Genomic_DNA"/>
</dbReference>
<feature type="repeat" description="ANK" evidence="3">
    <location>
        <begin position="130"/>
        <end position="162"/>
    </location>
</feature>
<dbReference type="PANTHER" id="PTHR24166:SF48">
    <property type="entry name" value="PROTEIN VAPYRIN"/>
    <property type="match status" value="1"/>
</dbReference>
<dbReference type="Gene3D" id="1.25.40.20">
    <property type="entry name" value="Ankyrin repeat-containing domain"/>
    <property type="match status" value="2"/>
</dbReference>
<dbReference type="Proteomes" id="UP001627154">
    <property type="component" value="Unassembled WGS sequence"/>
</dbReference>
<name>A0ABD2VY28_9HYME</name>
<evidence type="ECO:0000256" key="1">
    <source>
        <dbReference type="ARBA" id="ARBA00022737"/>
    </source>
</evidence>
<evidence type="ECO:0000256" key="3">
    <source>
        <dbReference type="PROSITE-ProRule" id="PRU00023"/>
    </source>
</evidence>
<dbReference type="SMART" id="SM00248">
    <property type="entry name" value="ANK"/>
    <property type="match status" value="4"/>
</dbReference>
<keyword evidence="5" id="KW-1185">Reference proteome</keyword>
<reference evidence="4 5" key="1">
    <citation type="journal article" date="2024" name="bioRxiv">
        <title>A reference genome for Trichogramma kaykai: A tiny desert-dwelling parasitoid wasp with competing sex-ratio distorters.</title>
        <authorList>
            <person name="Culotta J."/>
            <person name="Lindsey A.R."/>
        </authorList>
    </citation>
    <scope>NUCLEOTIDE SEQUENCE [LARGE SCALE GENOMIC DNA]</scope>
    <source>
        <strain evidence="4 5">KSX58</strain>
    </source>
</reference>
<evidence type="ECO:0008006" key="6">
    <source>
        <dbReference type="Google" id="ProtNLM"/>
    </source>
</evidence>
<dbReference type="AlphaFoldDB" id="A0ABD2VY28"/>
<sequence>MIIRLLLKHGADQNPTNEDGATLLHFICQKCPYDYPTILTLFQSVDELQLTVQIDAQDKRGDTSLLLALKNGKDIRTVQRGANPSLANEKGLTPLHIICQSDLNAYSLRLFFEFNEEIEKTVQIDARDNEGNTPLHLAISCGNLEMIELLLRRSTDPCLANAKGLTPLLLIARREVHDDMMSVFLSINEKRQQTVGIDARDDSGRTALEWAVTRYFPLAVKILLRRGADLSGFVFPVPSDSDRYWDNNRQGNNNLDKGRSVTKLTAATGLLATVELLETRGYKLDRDDALKFMGFFDKYGLYESTDFSTSKEVDDLVDSLFKQMAKKPTYMDYFKFASSYKLRKILHECREACSLLLCEKVSTKFFRDWALDPFKELMHYRLPTECCEIVFKKLKNKDLFNICLAAAGRSSRQ</sequence>
<dbReference type="PANTHER" id="PTHR24166">
    <property type="entry name" value="ROLLING PEBBLES, ISOFORM B"/>
    <property type="match status" value="1"/>
</dbReference>
<proteinExistence type="predicted"/>
<protein>
    <recommendedName>
        <fullName evidence="6">F-box domain-containing protein</fullName>
    </recommendedName>
</protein>
<gene>
    <name evidence="4" type="ORF">TKK_018727</name>
</gene>
<dbReference type="Pfam" id="PF12796">
    <property type="entry name" value="Ank_2"/>
    <property type="match status" value="1"/>
</dbReference>
<dbReference type="InterPro" id="IPR002110">
    <property type="entry name" value="Ankyrin_rpt"/>
</dbReference>
<evidence type="ECO:0000256" key="2">
    <source>
        <dbReference type="ARBA" id="ARBA00023043"/>
    </source>
</evidence>
<dbReference type="PROSITE" id="PS50088">
    <property type="entry name" value="ANK_REPEAT"/>
    <property type="match status" value="1"/>
</dbReference>
<evidence type="ECO:0000313" key="4">
    <source>
        <dbReference type="EMBL" id="KAL3385671.1"/>
    </source>
</evidence>
<dbReference type="InterPro" id="IPR050889">
    <property type="entry name" value="Dendritic_Spine_Reg/Scaffold"/>
</dbReference>
<keyword evidence="2 3" id="KW-0040">ANK repeat</keyword>
<keyword evidence="1" id="KW-0677">Repeat</keyword>
<evidence type="ECO:0000313" key="5">
    <source>
        <dbReference type="Proteomes" id="UP001627154"/>
    </source>
</evidence>